<accession>A0A368G4A6</accession>
<keyword evidence="2" id="KW-1185">Reference proteome</keyword>
<gene>
    <name evidence="1" type="ORF">ANCCAN_16282</name>
</gene>
<protein>
    <submittedName>
        <fullName evidence="1">Uncharacterized protein</fullName>
    </submittedName>
</protein>
<proteinExistence type="predicted"/>
<name>A0A368G4A6_ANCCA</name>
<evidence type="ECO:0000313" key="1">
    <source>
        <dbReference type="EMBL" id="RCN37805.1"/>
    </source>
</evidence>
<dbReference type="Gene3D" id="2.40.50.780">
    <property type="match status" value="1"/>
</dbReference>
<dbReference type="Proteomes" id="UP000252519">
    <property type="component" value="Unassembled WGS sequence"/>
</dbReference>
<organism evidence="1 2">
    <name type="scientific">Ancylostoma caninum</name>
    <name type="common">Dog hookworm</name>
    <dbReference type="NCBI Taxonomy" id="29170"/>
    <lineage>
        <taxon>Eukaryota</taxon>
        <taxon>Metazoa</taxon>
        <taxon>Ecdysozoa</taxon>
        <taxon>Nematoda</taxon>
        <taxon>Chromadorea</taxon>
        <taxon>Rhabditida</taxon>
        <taxon>Rhabditina</taxon>
        <taxon>Rhabditomorpha</taxon>
        <taxon>Strongyloidea</taxon>
        <taxon>Ancylostomatidae</taxon>
        <taxon>Ancylostomatinae</taxon>
        <taxon>Ancylostoma</taxon>
    </lineage>
</organism>
<comment type="caution">
    <text evidence="1">The sequence shown here is derived from an EMBL/GenBank/DDBJ whole genome shotgun (WGS) entry which is preliminary data.</text>
</comment>
<dbReference type="EMBL" id="JOJR01000441">
    <property type="protein sequence ID" value="RCN37805.1"/>
    <property type="molecule type" value="Genomic_DNA"/>
</dbReference>
<dbReference type="AlphaFoldDB" id="A0A368G4A6"/>
<evidence type="ECO:0000313" key="2">
    <source>
        <dbReference type="Proteomes" id="UP000252519"/>
    </source>
</evidence>
<reference evidence="1 2" key="1">
    <citation type="submission" date="2014-10" db="EMBL/GenBank/DDBJ databases">
        <title>Draft genome of the hookworm Ancylostoma caninum.</title>
        <authorList>
            <person name="Mitreva M."/>
        </authorList>
    </citation>
    <scope>NUCLEOTIDE SEQUENCE [LARGE SCALE GENOMIC DNA]</scope>
    <source>
        <strain evidence="1 2">Baltimore</strain>
    </source>
</reference>
<sequence length="72" mass="8788">MRYSKFYKWKSEFRKDLSPNKLTVPEWTYKRCNMTYITGNVYIVGCFDLHRCSFMKRLNQFTPDEFSLLNSL</sequence>